<gene>
    <name evidence="2" type="ORF">BJ998_008988</name>
</gene>
<dbReference type="PANTHER" id="PTHR33164:SF43">
    <property type="entry name" value="HTH-TYPE TRANSCRIPTIONAL REPRESSOR YETL"/>
    <property type="match status" value="1"/>
</dbReference>
<dbReference type="SUPFAM" id="SSF46785">
    <property type="entry name" value="Winged helix' DNA-binding domain"/>
    <property type="match status" value="1"/>
</dbReference>
<evidence type="ECO:0000259" key="1">
    <source>
        <dbReference type="PROSITE" id="PS50995"/>
    </source>
</evidence>
<dbReference type="PROSITE" id="PS50995">
    <property type="entry name" value="HTH_MARR_2"/>
    <property type="match status" value="1"/>
</dbReference>
<feature type="domain" description="HTH marR-type" evidence="1">
    <location>
        <begin position="8"/>
        <end position="140"/>
    </location>
</feature>
<dbReference type="GO" id="GO:0006950">
    <property type="term" value="P:response to stress"/>
    <property type="evidence" value="ECO:0007669"/>
    <property type="project" value="TreeGrafter"/>
</dbReference>
<accession>A0A7W9NMD4</accession>
<keyword evidence="3" id="KW-1185">Reference proteome</keyword>
<dbReference type="Pfam" id="PF12802">
    <property type="entry name" value="MarR_2"/>
    <property type="match status" value="1"/>
</dbReference>
<dbReference type="PANTHER" id="PTHR33164">
    <property type="entry name" value="TRANSCRIPTIONAL REGULATOR, MARR FAMILY"/>
    <property type="match status" value="1"/>
</dbReference>
<comment type="caution">
    <text evidence="2">The sequence shown here is derived from an EMBL/GenBank/DDBJ whole genome shotgun (WGS) entry which is preliminary data.</text>
</comment>
<proteinExistence type="predicted"/>
<dbReference type="GO" id="GO:0003700">
    <property type="term" value="F:DNA-binding transcription factor activity"/>
    <property type="evidence" value="ECO:0007669"/>
    <property type="project" value="InterPro"/>
</dbReference>
<dbReference type="RefSeq" id="WP_184870175.1">
    <property type="nucleotide sequence ID" value="NZ_BAAAWY010000039.1"/>
</dbReference>
<dbReference type="InterPro" id="IPR036390">
    <property type="entry name" value="WH_DNA-bd_sf"/>
</dbReference>
<dbReference type="Gene3D" id="1.10.10.10">
    <property type="entry name" value="Winged helix-like DNA-binding domain superfamily/Winged helix DNA-binding domain"/>
    <property type="match status" value="1"/>
</dbReference>
<dbReference type="InterPro" id="IPR036388">
    <property type="entry name" value="WH-like_DNA-bd_sf"/>
</dbReference>
<dbReference type="InterPro" id="IPR039422">
    <property type="entry name" value="MarR/SlyA-like"/>
</dbReference>
<evidence type="ECO:0000313" key="2">
    <source>
        <dbReference type="EMBL" id="MBB5897729.1"/>
    </source>
</evidence>
<dbReference type="GO" id="GO:0003677">
    <property type="term" value="F:DNA binding"/>
    <property type="evidence" value="ECO:0007669"/>
    <property type="project" value="UniProtKB-KW"/>
</dbReference>
<sequence length="146" mass="15967">MSQARHTELRPGYLVKRVQQLLRHASDEELRHTGLSVAQYAVLNALSEHPGASSAELARLCFVTRQSLQDVLSGLRGNGLVVVADKAVTGRARPARLTDLGRQRLEQAEKVMTAVEGRMLAGLGPDDRGRLTMLLIRCAENLTDLS</sequence>
<dbReference type="AlphaFoldDB" id="A0A7W9NMD4"/>
<reference evidence="2 3" key="1">
    <citation type="submission" date="2020-08" db="EMBL/GenBank/DDBJ databases">
        <title>Sequencing the genomes of 1000 actinobacteria strains.</title>
        <authorList>
            <person name="Klenk H.-P."/>
        </authorList>
    </citation>
    <scope>NUCLEOTIDE SEQUENCE [LARGE SCALE GENOMIC DNA]</scope>
    <source>
        <strain evidence="2 3">DSM 43851</strain>
    </source>
</reference>
<evidence type="ECO:0000313" key="3">
    <source>
        <dbReference type="Proteomes" id="UP000585638"/>
    </source>
</evidence>
<dbReference type="SMART" id="SM00347">
    <property type="entry name" value="HTH_MARR"/>
    <property type="match status" value="1"/>
</dbReference>
<dbReference type="InterPro" id="IPR000835">
    <property type="entry name" value="HTH_MarR-typ"/>
</dbReference>
<dbReference type="Proteomes" id="UP000585638">
    <property type="component" value="Unassembled WGS sequence"/>
</dbReference>
<dbReference type="EMBL" id="JACHIR010000003">
    <property type="protein sequence ID" value="MBB5897729.1"/>
    <property type="molecule type" value="Genomic_DNA"/>
</dbReference>
<keyword evidence="2" id="KW-0238">DNA-binding</keyword>
<name>A0A7W9NMD4_9PSEU</name>
<organism evidence="2 3">
    <name type="scientific">Kutzneria kofuensis</name>
    <dbReference type="NCBI Taxonomy" id="103725"/>
    <lineage>
        <taxon>Bacteria</taxon>
        <taxon>Bacillati</taxon>
        <taxon>Actinomycetota</taxon>
        <taxon>Actinomycetes</taxon>
        <taxon>Pseudonocardiales</taxon>
        <taxon>Pseudonocardiaceae</taxon>
        <taxon>Kutzneria</taxon>
    </lineage>
</organism>
<protein>
    <submittedName>
        <fullName evidence="2">DNA-binding MarR family transcriptional regulator</fullName>
    </submittedName>
</protein>